<dbReference type="SUPFAM" id="SSF55874">
    <property type="entry name" value="ATPase domain of HSP90 chaperone/DNA topoisomerase II/histidine kinase"/>
    <property type="match status" value="1"/>
</dbReference>
<protein>
    <recommendedName>
        <fullName evidence="2">histidine kinase</fullName>
        <ecNumber evidence="2">2.7.13.3</ecNumber>
    </recommendedName>
</protein>
<dbReference type="eggNOG" id="COG4251">
    <property type="taxonomic scope" value="Bacteria"/>
</dbReference>
<accession>Q2SCK4</accession>
<feature type="domain" description="Histidine kinase" evidence="6">
    <location>
        <begin position="264"/>
        <end position="488"/>
    </location>
</feature>
<dbReference type="KEGG" id="hch:HCH_04931"/>
<dbReference type="STRING" id="349521.HCH_04931"/>
<dbReference type="eggNOG" id="COG5278">
    <property type="taxonomic scope" value="Bacteria"/>
</dbReference>
<dbReference type="EMBL" id="CP000155">
    <property type="protein sequence ID" value="ABC31620.1"/>
    <property type="molecule type" value="Genomic_DNA"/>
</dbReference>
<dbReference type="Pfam" id="PF05227">
    <property type="entry name" value="CHASE3"/>
    <property type="match status" value="1"/>
</dbReference>
<dbReference type="CDD" id="cd00082">
    <property type="entry name" value="HisKA"/>
    <property type="match status" value="1"/>
</dbReference>
<evidence type="ECO:0000256" key="4">
    <source>
        <dbReference type="ARBA" id="ARBA00022679"/>
    </source>
</evidence>
<dbReference type="InterPro" id="IPR052162">
    <property type="entry name" value="Sensor_kinase/Photoreceptor"/>
</dbReference>
<keyword evidence="8" id="KW-1185">Reference proteome</keyword>
<dbReference type="InterPro" id="IPR003594">
    <property type="entry name" value="HATPase_dom"/>
</dbReference>
<dbReference type="CDD" id="cd19410">
    <property type="entry name" value="HK9-like_sensor"/>
    <property type="match status" value="1"/>
</dbReference>
<dbReference type="PANTHER" id="PTHR43304">
    <property type="entry name" value="PHYTOCHROME-LIKE PROTEIN CPH1"/>
    <property type="match status" value="1"/>
</dbReference>
<proteinExistence type="predicted"/>
<evidence type="ECO:0000313" key="8">
    <source>
        <dbReference type="Proteomes" id="UP000000238"/>
    </source>
</evidence>
<dbReference type="GO" id="GO:0005886">
    <property type="term" value="C:plasma membrane"/>
    <property type="evidence" value="ECO:0007669"/>
    <property type="project" value="UniProtKB-ARBA"/>
</dbReference>
<dbReference type="RefSeq" id="WP_011398685.1">
    <property type="nucleotide sequence ID" value="NC_007645.1"/>
</dbReference>
<dbReference type="AlphaFoldDB" id="Q2SCK4"/>
<dbReference type="PROSITE" id="PS50109">
    <property type="entry name" value="HIS_KIN"/>
    <property type="match status" value="1"/>
</dbReference>
<comment type="catalytic activity">
    <reaction evidence="1">
        <text>ATP + protein L-histidine = ADP + protein N-phospho-L-histidine.</text>
        <dbReference type="EC" id="2.7.13.3"/>
    </reaction>
</comment>
<keyword evidence="4" id="KW-0808">Transferase</keyword>
<dbReference type="Gene3D" id="3.30.565.10">
    <property type="entry name" value="Histidine kinase-like ATPase, C-terminal domain"/>
    <property type="match status" value="1"/>
</dbReference>
<dbReference type="Gene3D" id="1.10.287.130">
    <property type="match status" value="1"/>
</dbReference>
<dbReference type="SMART" id="SM00387">
    <property type="entry name" value="HATPase_c"/>
    <property type="match status" value="1"/>
</dbReference>
<dbReference type="InterPro" id="IPR036890">
    <property type="entry name" value="HATPase_C_sf"/>
</dbReference>
<dbReference type="Pfam" id="PF02518">
    <property type="entry name" value="HATPase_c"/>
    <property type="match status" value="1"/>
</dbReference>
<reference evidence="7 8" key="1">
    <citation type="journal article" date="2005" name="Nucleic Acids Res.">
        <title>Genomic blueprint of Hahella chejuensis, a marine microbe producing an algicidal agent.</title>
        <authorList>
            <person name="Jeong H."/>
            <person name="Yim J.H."/>
            <person name="Lee C."/>
            <person name="Choi S.-H."/>
            <person name="Park Y.K."/>
            <person name="Yoon S.H."/>
            <person name="Hur C.-G."/>
            <person name="Kang H.-Y."/>
            <person name="Kim D."/>
            <person name="Lee H.H."/>
            <person name="Park K.H."/>
            <person name="Park S.-H."/>
            <person name="Park H.-S."/>
            <person name="Lee H.K."/>
            <person name="Oh T.K."/>
            <person name="Kim J.F."/>
        </authorList>
    </citation>
    <scope>NUCLEOTIDE SEQUENCE [LARGE SCALE GENOMIC DNA]</scope>
    <source>
        <strain evidence="7 8">KCTC 2396</strain>
    </source>
</reference>
<dbReference type="HOGENOM" id="CLU_000445_114_71_6"/>
<keyword evidence="5 7" id="KW-0418">Kinase</keyword>
<dbReference type="Proteomes" id="UP000000238">
    <property type="component" value="Chromosome"/>
</dbReference>
<evidence type="ECO:0000256" key="3">
    <source>
        <dbReference type="ARBA" id="ARBA00022553"/>
    </source>
</evidence>
<gene>
    <name evidence="7" type="ordered locus">HCH_04931</name>
</gene>
<dbReference type="InterPro" id="IPR007891">
    <property type="entry name" value="CHASE3"/>
</dbReference>
<dbReference type="SUPFAM" id="SSF47384">
    <property type="entry name" value="Homodimeric domain of signal transducing histidine kinase"/>
    <property type="match status" value="1"/>
</dbReference>
<dbReference type="PRINTS" id="PR00344">
    <property type="entry name" value="BCTRLSENSOR"/>
</dbReference>
<evidence type="ECO:0000259" key="6">
    <source>
        <dbReference type="PROSITE" id="PS50109"/>
    </source>
</evidence>
<evidence type="ECO:0000256" key="1">
    <source>
        <dbReference type="ARBA" id="ARBA00000085"/>
    </source>
</evidence>
<dbReference type="SMART" id="SM00388">
    <property type="entry name" value="HisKA"/>
    <property type="match status" value="1"/>
</dbReference>
<dbReference type="EC" id="2.7.13.3" evidence="2"/>
<evidence type="ECO:0000256" key="2">
    <source>
        <dbReference type="ARBA" id="ARBA00012438"/>
    </source>
</evidence>
<dbReference type="FunFam" id="3.30.565.10:FF:000006">
    <property type="entry name" value="Sensor histidine kinase WalK"/>
    <property type="match status" value="1"/>
</dbReference>
<dbReference type="InterPro" id="IPR036097">
    <property type="entry name" value="HisK_dim/P_sf"/>
</dbReference>
<dbReference type="InterPro" id="IPR004358">
    <property type="entry name" value="Sig_transdc_His_kin-like_C"/>
</dbReference>
<dbReference type="PANTHER" id="PTHR43304:SF1">
    <property type="entry name" value="PAC DOMAIN-CONTAINING PROTEIN"/>
    <property type="match status" value="1"/>
</dbReference>
<dbReference type="InterPro" id="IPR005467">
    <property type="entry name" value="His_kinase_dom"/>
</dbReference>
<sequence length="500" mass="57334">MPNRLLDHSPILLSRRWRFAFAAVSLLLVVNGLTSYRAMRELVQIESSVSHTLQVIGIIKNTFSAIQGAETGQRGYLITGDEAYLEPFHDAMNSLEIYLNQLQATNSEIPGQQERFLRLRQVTQSKISEMREVIQLRKNRDLESATEIVNTDKGRRLMDIISKLVEEMEAEEYALLTQRRHESYLNQRETIFTLVAATLTSLGLIGFVYYLLQRNLRQHTRITEILQTENDRLEEKVSERTAVLTHFSKELERSNRELQDFAFVASHDLQEPLRKIRAFGDRLQQKYADKLEDSGADYIRRMQSAAERMSRLINDLLSFSRVSTKAQPFTQVDLNEILDEVLEDLEITINESGAVIDASPLPTLDADPTQMRQLMQNLIGNSLKFIPPEQKPRITISVKRYHHSLLEGGVETEWCELRFSDNGIGFDEKFKDRIFTPFQRLHQRGEYEGTGIGLAVCRRIVERHSGAINAESIPGQGATFVVNLPLQHTPISEMEPEQYA</sequence>
<name>Q2SCK4_HAHCH</name>
<keyword evidence="3" id="KW-0597">Phosphoprotein</keyword>
<evidence type="ECO:0000313" key="7">
    <source>
        <dbReference type="EMBL" id="ABC31620.1"/>
    </source>
</evidence>
<dbReference type="GO" id="GO:0000155">
    <property type="term" value="F:phosphorelay sensor kinase activity"/>
    <property type="evidence" value="ECO:0007669"/>
    <property type="project" value="InterPro"/>
</dbReference>
<organism evidence="7 8">
    <name type="scientific">Hahella chejuensis (strain KCTC 2396)</name>
    <dbReference type="NCBI Taxonomy" id="349521"/>
    <lineage>
        <taxon>Bacteria</taxon>
        <taxon>Pseudomonadati</taxon>
        <taxon>Pseudomonadota</taxon>
        <taxon>Gammaproteobacteria</taxon>
        <taxon>Oceanospirillales</taxon>
        <taxon>Hahellaceae</taxon>
        <taxon>Hahella</taxon>
    </lineage>
</organism>
<dbReference type="OrthoDB" id="9808408at2"/>
<dbReference type="Pfam" id="PF00512">
    <property type="entry name" value="HisKA"/>
    <property type="match status" value="1"/>
</dbReference>
<evidence type="ECO:0000256" key="5">
    <source>
        <dbReference type="ARBA" id="ARBA00022777"/>
    </source>
</evidence>
<dbReference type="InterPro" id="IPR003661">
    <property type="entry name" value="HisK_dim/P_dom"/>
</dbReference>